<name>A0A1N7J2D9_9BACI</name>
<evidence type="ECO:0000313" key="3">
    <source>
        <dbReference type="EMBL" id="SIS43510.1"/>
    </source>
</evidence>
<accession>A0A1N7J2D9</accession>
<dbReference type="STRING" id="570947.SAMN05421687_103243"/>
<dbReference type="AlphaFoldDB" id="A0A1N7J2D9"/>
<dbReference type="InterPro" id="IPR027417">
    <property type="entry name" value="P-loop_NTPase"/>
</dbReference>
<feature type="compositionally biased region" description="Basic residues" evidence="1">
    <location>
        <begin position="342"/>
        <end position="360"/>
    </location>
</feature>
<dbReference type="Proteomes" id="UP000187608">
    <property type="component" value="Unassembled WGS sequence"/>
</dbReference>
<dbReference type="EMBL" id="FTOC01000003">
    <property type="protein sequence ID" value="SIS43510.1"/>
    <property type="molecule type" value="Genomic_DNA"/>
</dbReference>
<dbReference type="Gene3D" id="3.40.50.300">
    <property type="entry name" value="P-loop containing nucleotide triphosphate hydrolases"/>
    <property type="match status" value="1"/>
</dbReference>
<dbReference type="SUPFAM" id="SSF52540">
    <property type="entry name" value="P-loop containing nucleoside triphosphate hydrolases"/>
    <property type="match status" value="1"/>
</dbReference>
<dbReference type="InterPro" id="IPR049945">
    <property type="entry name" value="AAA_22"/>
</dbReference>
<feature type="domain" description="AAA+ ATPase" evidence="2">
    <location>
        <begin position="40"/>
        <end position="250"/>
    </location>
</feature>
<gene>
    <name evidence="3" type="ORF">SAMN05421687_103243</name>
</gene>
<organism evidence="3 4">
    <name type="scientific">Salimicrobium flavidum</name>
    <dbReference type="NCBI Taxonomy" id="570947"/>
    <lineage>
        <taxon>Bacteria</taxon>
        <taxon>Bacillati</taxon>
        <taxon>Bacillota</taxon>
        <taxon>Bacilli</taxon>
        <taxon>Bacillales</taxon>
        <taxon>Bacillaceae</taxon>
        <taxon>Salimicrobium</taxon>
    </lineage>
</organism>
<protein>
    <submittedName>
        <fullName evidence="3">TniB protein</fullName>
    </submittedName>
</protein>
<dbReference type="InterPro" id="IPR003593">
    <property type="entry name" value="AAA+_ATPase"/>
</dbReference>
<proteinExistence type="predicted"/>
<dbReference type="SMART" id="SM00382">
    <property type="entry name" value="AAA"/>
    <property type="match status" value="1"/>
</dbReference>
<evidence type="ECO:0000313" key="4">
    <source>
        <dbReference type="Proteomes" id="UP000187608"/>
    </source>
</evidence>
<feature type="region of interest" description="Disordered" evidence="1">
    <location>
        <begin position="337"/>
        <end position="360"/>
    </location>
</feature>
<evidence type="ECO:0000259" key="2">
    <source>
        <dbReference type="SMART" id="SM00382"/>
    </source>
</evidence>
<keyword evidence="4" id="KW-1185">Reference proteome</keyword>
<evidence type="ECO:0000256" key="1">
    <source>
        <dbReference type="SAM" id="MobiDB-lite"/>
    </source>
</evidence>
<dbReference type="Pfam" id="PF13401">
    <property type="entry name" value="AAA_22"/>
    <property type="match status" value="1"/>
</dbReference>
<sequence>MNLNKDSKKLLSEFDAYTSPHAKMAEALKELKEEVMADENINILLVVGPSGVGKSKLAEIFIEEILDSMEEEMIKDTSFIPITGIELPNPDLGNFNWKDFYYRVLLSLNEPLVDRKTNVNRGVRNNDRYVNEGRKSTVGDLRRSLERAIYHRRTRAIIIDEAQHFFRLKTGKAVAEQFNSIKSLANMSGAKIILFGTYDLISIMNLDGQLSRRVEEIHFPRYDLNNEKDVEDFINILYTFQRKLPVEKPPDLLSERKYIYEKSLGCVGILKTWLQKSLRETIKNGEETITLESLRKTSMNHTKLLTLFKEIVVGEEIFKESKSDAIELKKMLGVENLEDKPNKRKGNNNPGKRKPNRDEV</sequence>
<dbReference type="PANTHER" id="PTHR35894">
    <property type="entry name" value="GENERAL SECRETION PATHWAY PROTEIN A-RELATED"/>
    <property type="match status" value="1"/>
</dbReference>
<reference evidence="4" key="1">
    <citation type="submission" date="2017-01" db="EMBL/GenBank/DDBJ databases">
        <authorList>
            <person name="Varghese N."/>
            <person name="Submissions S."/>
        </authorList>
    </citation>
    <scope>NUCLEOTIDE SEQUENCE [LARGE SCALE GENOMIC DNA]</scope>
    <source>
        <strain evidence="4">DSM 23127</strain>
    </source>
</reference>
<dbReference type="InterPro" id="IPR052026">
    <property type="entry name" value="ExeA_AAA_ATPase_DNA-bind"/>
</dbReference>
<dbReference type="GO" id="GO:0016887">
    <property type="term" value="F:ATP hydrolysis activity"/>
    <property type="evidence" value="ECO:0007669"/>
    <property type="project" value="InterPro"/>
</dbReference>
<dbReference type="PANTHER" id="PTHR35894:SF1">
    <property type="entry name" value="PHOSPHORIBULOKINASE _ URIDINE KINASE FAMILY"/>
    <property type="match status" value="1"/>
</dbReference>